<name>A0A0A8HEM4_9BACT</name>
<dbReference type="InterPro" id="IPR050742">
    <property type="entry name" value="Helicase_Restrict-Modif_Enz"/>
</dbReference>
<dbReference type="HOGENOM" id="CLU_013950_0_0_7"/>
<keyword evidence="1" id="KW-0175">Coiled coil</keyword>
<dbReference type="GO" id="GO:0005524">
    <property type="term" value="F:ATP binding"/>
    <property type="evidence" value="ECO:0007669"/>
    <property type="project" value="InterPro"/>
</dbReference>
<feature type="domain" description="Helicase/UvrB N-terminal" evidence="2">
    <location>
        <begin position="42"/>
        <end position="265"/>
    </location>
</feature>
<dbReference type="CDD" id="cd17926">
    <property type="entry name" value="DEXHc_RE"/>
    <property type="match status" value="1"/>
</dbReference>
<protein>
    <submittedName>
        <fullName evidence="3">Type III restriction/modification system, res subunit</fullName>
    </submittedName>
</protein>
<accession>A0A0A8HEM4</accession>
<organism evidence="3 4">
    <name type="scientific">Campylobacter subantarcticus LMG 24374</name>
    <dbReference type="NCBI Taxonomy" id="1388751"/>
    <lineage>
        <taxon>Bacteria</taxon>
        <taxon>Pseudomonadati</taxon>
        <taxon>Campylobacterota</taxon>
        <taxon>Epsilonproteobacteria</taxon>
        <taxon>Campylobacterales</taxon>
        <taxon>Campylobacteraceae</taxon>
        <taxon>Campylobacter</taxon>
    </lineage>
</organism>
<dbReference type="EMBL" id="CP007772">
    <property type="protein sequence ID" value="AJC91374.1"/>
    <property type="molecule type" value="Genomic_DNA"/>
</dbReference>
<dbReference type="OrthoDB" id="9804145at2"/>
<dbReference type="AlphaFoldDB" id="A0A0A8HEM4"/>
<evidence type="ECO:0000259" key="2">
    <source>
        <dbReference type="Pfam" id="PF04851"/>
    </source>
</evidence>
<dbReference type="Pfam" id="PF04851">
    <property type="entry name" value="ResIII"/>
    <property type="match status" value="1"/>
</dbReference>
<proteinExistence type="predicted"/>
<dbReference type="SUPFAM" id="SSF52540">
    <property type="entry name" value="P-loop containing nucleoside triphosphate hydrolases"/>
    <property type="match status" value="2"/>
</dbReference>
<dbReference type="Gene3D" id="3.40.50.300">
    <property type="entry name" value="P-loop containing nucleotide triphosphate hydrolases"/>
    <property type="match status" value="1"/>
</dbReference>
<gene>
    <name evidence="3" type="ORF">CSUB8521_1557</name>
</gene>
<sequence>MAKAKQNTRRHLLLNKFIHDKSLVQKLDESYDFGNFSQAINLQFYQQESVKNALAILSFYMKDELNLHEYNQERKKLLEFYQDESENLKLQKEHIARASFWMATGSGKTIVMIKLIALIHEFIKNNQTPKKPIMLLAPNDKILNQFKANIAKYNNHHSNFIKIKDLKDFESIEKEASLLNEAVVYFARSDLLESEENVGKDKKAKRLNYKNYLNKDGWYILLDEAHRGDSKTSLRKNYYHELARGFIKEDEFPKGFVFNFSATFEDEIDFITCAYNYNLQKFNQEGYGKNIAVLNENLDFKSENNEEAKIKTILESFIIFNAIVKSKEELFLKRQDFIYHNPLIIAVSDKVNTQDAGIKAYFKAVYNVLKNKVDIGNIALELYEKLQNQNLYFGINTLSDDFLKYIKNANNDELRENIFYANANAKLECYSIKGNDKELAFKSKNSNKPFMLLNISNAKEWEKDFLLELGVESISDISQSHFENINSPQSSINIMLGSKVFSEGWDSNRVNLISFINIGSINAKKYVLQTIGRGVRIEPFLNIRKRLNALKEMFKIDERCVNLACGLETLFVMASDNEAIKAIIEGIECEFMESRHLKGFKDIDSKLSFNLPVPKYKNEAKLKNIYKISEKEAKSLKEFIKSYDEDVLILEQCLYKNFKYSTLEEFYKFSDGKESKIKLSGDRVEFNEKTTLKTINSVLNSNAKVLDKFVKLEEEITHHKNIQAKLDFETVQKINKTIKDVLNAKSEDELKADFENKKINLDELMQGIKESQKSKEVQNYIISAKLSKHYYSPLIIYNKNDKENKINFAISNKSEKEFLEDLESNLNLSFFEQYEWYFSKLVENQDEIYIPYFDEEQQKERKFYPDFIFWLKNKQSGDFFIYFIDPKGLKIEDNPRFKLKGFKAIFKNKNLTYEDKSMKVNLFFYNKNYTFSDELKDFVKSTIEDIFK</sequence>
<evidence type="ECO:0000313" key="3">
    <source>
        <dbReference type="EMBL" id="AJC91374.1"/>
    </source>
</evidence>
<dbReference type="InterPro" id="IPR027417">
    <property type="entry name" value="P-loop_NTPase"/>
</dbReference>
<dbReference type="GO" id="GO:0005829">
    <property type="term" value="C:cytosol"/>
    <property type="evidence" value="ECO:0007669"/>
    <property type="project" value="TreeGrafter"/>
</dbReference>
<dbReference type="Proteomes" id="UP000031135">
    <property type="component" value="Chromosome"/>
</dbReference>
<evidence type="ECO:0000256" key="1">
    <source>
        <dbReference type="SAM" id="Coils"/>
    </source>
</evidence>
<dbReference type="GO" id="GO:0003677">
    <property type="term" value="F:DNA binding"/>
    <property type="evidence" value="ECO:0007669"/>
    <property type="project" value="InterPro"/>
</dbReference>
<dbReference type="GO" id="GO:0016787">
    <property type="term" value="F:hydrolase activity"/>
    <property type="evidence" value="ECO:0007669"/>
    <property type="project" value="InterPro"/>
</dbReference>
<dbReference type="PANTHER" id="PTHR47396">
    <property type="entry name" value="TYPE I RESTRICTION ENZYME ECOKI R PROTEIN"/>
    <property type="match status" value="1"/>
</dbReference>
<dbReference type="REBASE" id="101390">
    <property type="entry name" value="Csu24374ORF1559P"/>
</dbReference>
<dbReference type="InterPro" id="IPR006935">
    <property type="entry name" value="Helicase/UvrB_N"/>
</dbReference>
<dbReference type="RefSeq" id="WP_039664538.1">
    <property type="nucleotide sequence ID" value="NZ_CP007772.1"/>
</dbReference>
<reference evidence="3 4" key="1">
    <citation type="journal article" date="2014" name="Genome Biol. Evol.">
        <title>Comparative Genomics of the Campylobacter lari Group.</title>
        <authorList>
            <person name="Miller W.G."/>
            <person name="Yee E."/>
            <person name="Chapman M.H."/>
            <person name="Smith T.P."/>
            <person name="Bono J.L."/>
            <person name="Huynh S."/>
            <person name="Parker C.T."/>
            <person name="Vandamme P."/>
            <person name="Luong K."/>
            <person name="Korlach J."/>
        </authorList>
    </citation>
    <scope>NUCLEOTIDE SEQUENCE [LARGE SCALE GENOMIC DNA]</scope>
    <source>
        <strain evidence="3 4">LMG 24374</strain>
    </source>
</reference>
<dbReference type="KEGG" id="csm:CSUB8521_1557"/>
<dbReference type="PANTHER" id="PTHR47396:SF1">
    <property type="entry name" value="ATP-DEPENDENT HELICASE IRC3-RELATED"/>
    <property type="match status" value="1"/>
</dbReference>
<feature type="coiled-coil region" evidence="1">
    <location>
        <begin position="71"/>
        <end position="98"/>
    </location>
</feature>
<evidence type="ECO:0000313" key="4">
    <source>
        <dbReference type="Proteomes" id="UP000031135"/>
    </source>
</evidence>